<reference evidence="5 6" key="1">
    <citation type="submission" date="2020-08" db="EMBL/GenBank/DDBJ databases">
        <title>Genomic Encyclopedia of Type Strains, Phase IV (KMG-IV): sequencing the most valuable type-strain genomes for metagenomic binning, comparative biology and taxonomic classification.</title>
        <authorList>
            <person name="Goeker M."/>
        </authorList>
    </citation>
    <scope>NUCLEOTIDE SEQUENCE [LARGE SCALE GENOMIC DNA]</scope>
    <source>
        <strain evidence="5 6">YIM 65646</strain>
    </source>
</reference>
<dbReference type="Proteomes" id="UP000548476">
    <property type="component" value="Unassembled WGS sequence"/>
</dbReference>
<dbReference type="SUPFAM" id="SSF51735">
    <property type="entry name" value="NAD(P)-binding Rossmann-fold domains"/>
    <property type="match status" value="1"/>
</dbReference>
<dbReference type="InterPro" id="IPR057326">
    <property type="entry name" value="KR_dom"/>
</dbReference>
<organism evidence="5 6">
    <name type="scientific">Phytomonospora endophytica</name>
    <dbReference type="NCBI Taxonomy" id="714109"/>
    <lineage>
        <taxon>Bacteria</taxon>
        <taxon>Bacillati</taxon>
        <taxon>Actinomycetota</taxon>
        <taxon>Actinomycetes</taxon>
        <taxon>Micromonosporales</taxon>
        <taxon>Micromonosporaceae</taxon>
        <taxon>Phytomonospora</taxon>
    </lineage>
</organism>
<dbReference type="RefSeq" id="WP_184786830.1">
    <property type="nucleotide sequence ID" value="NZ_BONT01000013.1"/>
</dbReference>
<evidence type="ECO:0000256" key="3">
    <source>
        <dbReference type="RuleBase" id="RU000363"/>
    </source>
</evidence>
<evidence type="ECO:0000256" key="2">
    <source>
        <dbReference type="ARBA" id="ARBA00023002"/>
    </source>
</evidence>
<dbReference type="EMBL" id="JACHGT010000003">
    <property type="protein sequence ID" value="MBB6033987.1"/>
    <property type="molecule type" value="Genomic_DNA"/>
</dbReference>
<evidence type="ECO:0000313" key="5">
    <source>
        <dbReference type="EMBL" id="MBB6033987.1"/>
    </source>
</evidence>
<dbReference type="GO" id="GO:0016491">
    <property type="term" value="F:oxidoreductase activity"/>
    <property type="evidence" value="ECO:0007669"/>
    <property type="project" value="UniProtKB-KW"/>
</dbReference>
<dbReference type="InterPro" id="IPR036291">
    <property type="entry name" value="NAD(P)-bd_dom_sf"/>
</dbReference>
<evidence type="ECO:0000259" key="4">
    <source>
        <dbReference type="SMART" id="SM00822"/>
    </source>
</evidence>
<name>A0A841FLC5_9ACTN</name>
<proteinExistence type="inferred from homology"/>
<dbReference type="PANTHER" id="PTHR43391:SF86">
    <property type="entry name" value="SHORT-CHAIN DEHYDROGENASE_REDUCTASE FAMILY PROTEIN"/>
    <property type="match status" value="1"/>
</dbReference>
<dbReference type="AlphaFoldDB" id="A0A841FLC5"/>
<feature type="domain" description="Ketoreductase" evidence="4">
    <location>
        <begin position="5"/>
        <end position="189"/>
    </location>
</feature>
<dbReference type="SMART" id="SM00822">
    <property type="entry name" value="PKS_KR"/>
    <property type="match status" value="1"/>
</dbReference>
<evidence type="ECO:0000313" key="6">
    <source>
        <dbReference type="Proteomes" id="UP000548476"/>
    </source>
</evidence>
<comment type="similarity">
    <text evidence="1 3">Belongs to the short-chain dehydrogenases/reductases (SDR) family.</text>
</comment>
<protein>
    <submittedName>
        <fullName evidence="5">NAD(P)-dependent dehydrogenase (Short-subunit alcohol dehydrogenase family)</fullName>
    </submittedName>
</protein>
<evidence type="ECO:0000256" key="1">
    <source>
        <dbReference type="ARBA" id="ARBA00006484"/>
    </source>
</evidence>
<dbReference type="Gene3D" id="3.40.50.720">
    <property type="entry name" value="NAD(P)-binding Rossmann-like Domain"/>
    <property type="match status" value="1"/>
</dbReference>
<dbReference type="PANTHER" id="PTHR43391">
    <property type="entry name" value="RETINOL DEHYDROGENASE-RELATED"/>
    <property type="match status" value="1"/>
</dbReference>
<dbReference type="InterPro" id="IPR020904">
    <property type="entry name" value="Sc_DH/Rdtase_CS"/>
</dbReference>
<dbReference type="InterPro" id="IPR002347">
    <property type="entry name" value="SDR_fam"/>
</dbReference>
<accession>A0A841FLC5</accession>
<sequence>MNTGRVVLITGTSSGIGLAAAVQAAQAGYTVVATMRDTTRSDALLKAAAEAGVTVDVRRLDVTDPESVAACVTAVADSYGRLDALVNNAGRANTFATIETCDLATYREVIEVNFLGVVAVTRAGLPHLRAAGGRIVTVGSTRGLIGQPFNEGYSAAKFAVEGFMESLAPTAAGMGVRVVMVEPGPVFETAFGANSGLTRESLLTEAGPYRRVLEPYLDWVARGAHPGAQTGREIAEHIVTALTDPEPPFRVLTSDWAREYTAIKYTDPEGGRVRAMTASWLAREED</sequence>
<gene>
    <name evidence="5" type="ORF">HNR73_001837</name>
</gene>
<dbReference type="GO" id="GO:0005829">
    <property type="term" value="C:cytosol"/>
    <property type="evidence" value="ECO:0007669"/>
    <property type="project" value="TreeGrafter"/>
</dbReference>
<comment type="caution">
    <text evidence="5">The sequence shown here is derived from an EMBL/GenBank/DDBJ whole genome shotgun (WGS) entry which is preliminary data.</text>
</comment>
<dbReference type="PRINTS" id="PR00080">
    <property type="entry name" value="SDRFAMILY"/>
</dbReference>
<keyword evidence="2" id="KW-0560">Oxidoreductase</keyword>
<keyword evidence="6" id="KW-1185">Reference proteome</keyword>
<dbReference type="PRINTS" id="PR00081">
    <property type="entry name" value="GDHRDH"/>
</dbReference>
<dbReference type="PROSITE" id="PS00061">
    <property type="entry name" value="ADH_SHORT"/>
    <property type="match status" value="1"/>
</dbReference>
<dbReference type="Pfam" id="PF00106">
    <property type="entry name" value="adh_short"/>
    <property type="match status" value="1"/>
</dbReference>